<evidence type="ECO:0000313" key="4">
    <source>
        <dbReference type="Proteomes" id="UP000612361"/>
    </source>
</evidence>
<keyword evidence="4" id="KW-1185">Reference proteome</keyword>
<evidence type="ECO:0000313" key="3">
    <source>
        <dbReference type="EMBL" id="MBC3935618.1"/>
    </source>
</evidence>
<dbReference type="InterPro" id="IPR038488">
    <property type="entry name" value="Integrase_DNA-bd_sf"/>
</dbReference>
<reference evidence="3" key="1">
    <citation type="submission" date="2020-08" db="EMBL/GenBank/DDBJ databases">
        <title>Novel species isolated from subtropical streams in China.</title>
        <authorList>
            <person name="Lu H."/>
        </authorList>
    </citation>
    <scope>NUCLEOTIDE SEQUENCE</scope>
    <source>
        <strain evidence="3">CY7W</strain>
    </source>
</reference>
<sequence>MKTADGKTYISKINTCKPKKTTKRKPRIESQDEFEIKLRHFLDEKRPEQSKNGAKLNLGDGLAIYVKKDGVSYFQFVYCIHGKNSTIQIGRYPEEKKFEAARKIADGYRDEIKEKRNDAKNLTLKRNLNGSSRHKSLPCFKSMHDAKRFSKTLTDTLCFGSSFNQDQLEAYLAIYLLLLLPDHDLDLLNLAPQDVLTFCRLIDPTWLEDHRYNSTVYFYDNTNNAHQQSALKINIMWIFNRLDALYYPNRNTLFPRLHGKGKAEIYRFFNASLKLIWDDYPVDVRKFKAFFQYQAIQQSEFAPSMIDKFLDQALMHKNLSKYHFDNIEWKKYRFRIWALRMWWIDLIKETPDIP</sequence>
<keyword evidence="1" id="KW-0175">Coiled coil</keyword>
<dbReference type="InterPro" id="IPR025166">
    <property type="entry name" value="Integrase_DNA_bind_dom"/>
</dbReference>
<dbReference type="Proteomes" id="UP000612361">
    <property type="component" value="Unassembled WGS sequence"/>
</dbReference>
<accession>A0A923I0M3</accession>
<name>A0A923I0M3_9BURK</name>
<protein>
    <submittedName>
        <fullName evidence="3">DUF4102 domain-containing protein</fullName>
    </submittedName>
</protein>
<dbReference type="AlphaFoldDB" id="A0A923I0M3"/>
<organism evidence="3 4">
    <name type="scientific">Undibacterium rugosum</name>
    <dbReference type="NCBI Taxonomy" id="2762291"/>
    <lineage>
        <taxon>Bacteria</taxon>
        <taxon>Pseudomonadati</taxon>
        <taxon>Pseudomonadota</taxon>
        <taxon>Betaproteobacteria</taxon>
        <taxon>Burkholderiales</taxon>
        <taxon>Oxalobacteraceae</taxon>
        <taxon>Undibacterium</taxon>
    </lineage>
</organism>
<feature type="coiled-coil region" evidence="1">
    <location>
        <begin position="98"/>
        <end position="125"/>
    </location>
</feature>
<comment type="caution">
    <text evidence="3">The sequence shown here is derived from an EMBL/GenBank/DDBJ whole genome shotgun (WGS) entry which is preliminary data.</text>
</comment>
<gene>
    <name evidence="3" type="ORF">H8K47_09615</name>
</gene>
<dbReference type="Gene3D" id="3.30.160.390">
    <property type="entry name" value="Integrase, DNA-binding domain"/>
    <property type="match status" value="1"/>
</dbReference>
<dbReference type="EMBL" id="JACOGG010000008">
    <property type="protein sequence ID" value="MBC3935618.1"/>
    <property type="molecule type" value="Genomic_DNA"/>
</dbReference>
<feature type="domain" description="Integrase DNA-binding" evidence="2">
    <location>
        <begin position="46"/>
        <end position="119"/>
    </location>
</feature>
<dbReference type="Pfam" id="PF13356">
    <property type="entry name" value="Arm-DNA-bind_3"/>
    <property type="match status" value="1"/>
</dbReference>
<evidence type="ECO:0000259" key="2">
    <source>
        <dbReference type="Pfam" id="PF13356"/>
    </source>
</evidence>
<evidence type="ECO:0000256" key="1">
    <source>
        <dbReference type="SAM" id="Coils"/>
    </source>
</evidence>
<proteinExistence type="predicted"/>
<dbReference type="RefSeq" id="WP_186881179.1">
    <property type="nucleotide sequence ID" value="NZ_JACOGG010000008.1"/>
</dbReference>